<keyword evidence="4" id="KW-0804">Transcription</keyword>
<dbReference type="Pfam" id="PF13377">
    <property type="entry name" value="Peripla_BP_3"/>
    <property type="match status" value="1"/>
</dbReference>
<evidence type="ECO:0000256" key="3">
    <source>
        <dbReference type="ARBA" id="ARBA00023125"/>
    </source>
</evidence>
<keyword evidence="2" id="KW-0805">Transcription regulation</keyword>
<comment type="caution">
    <text evidence="6">The sequence shown here is derived from an EMBL/GenBank/DDBJ whole genome shotgun (WGS) entry which is preliminary data.</text>
</comment>
<keyword evidence="3" id="KW-0238">DNA-binding</keyword>
<sequence>MENITIMTIAKMAGVSHTTVSRALNDSPLVKEKTKQKIRQIANDLGYVPNLNAKGLVKNQSFLIGIFFSEMKTGTSPSFLVDVMNKARDTLPKGYIISVDSMDNYNEQSLPINRYDGVIVVSQSTDDDAFIETLASRKIPLVVLNRKLERDDIVNYATDDYLGAQMLLRYAVRMGHRHFGIIEGQSRFMSTVERRRAFDDVMSENHLAVSNDHIKSGNYLPESGYLEMKEMLTVSQAPTCVFVTNDDMAIGAIRACNDLGYGVPEDISILGFDDMDYTKYLVPRLTTVRKPTPSLVEAGVSALTNLLEGLSIETPKCVFPPALVVRASVQDLRNETQS</sequence>
<dbReference type="InterPro" id="IPR046335">
    <property type="entry name" value="LacI/GalR-like_sensor"/>
</dbReference>
<reference evidence="6 7" key="1">
    <citation type="submission" date="2020-04" db="EMBL/GenBank/DDBJ databases">
        <title>A novel species of genus Lactobacillus that was isolated from fermented food Zha-chili.</title>
        <authorList>
            <person name="Zhang Z."/>
        </authorList>
    </citation>
    <scope>NUCLEOTIDE SEQUENCE [LARGE SCALE GENOMIC DNA]</scope>
    <source>
        <strain evidence="7">HBUAS51383</strain>
    </source>
</reference>
<keyword evidence="1" id="KW-0678">Repressor</keyword>
<dbReference type="Proteomes" id="UP000763447">
    <property type="component" value="Unassembled WGS sequence"/>
</dbReference>
<dbReference type="SMART" id="SM00354">
    <property type="entry name" value="HTH_LACI"/>
    <property type="match status" value="1"/>
</dbReference>
<dbReference type="InterPro" id="IPR000843">
    <property type="entry name" value="HTH_LacI"/>
</dbReference>
<dbReference type="Pfam" id="PF00356">
    <property type="entry name" value="LacI"/>
    <property type="match status" value="1"/>
</dbReference>
<dbReference type="PROSITE" id="PS50932">
    <property type="entry name" value="HTH_LACI_2"/>
    <property type="match status" value="1"/>
</dbReference>
<evidence type="ECO:0000256" key="4">
    <source>
        <dbReference type="ARBA" id="ARBA00023163"/>
    </source>
</evidence>
<dbReference type="PANTHER" id="PTHR30146:SF148">
    <property type="entry name" value="HTH-TYPE TRANSCRIPTIONAL REPRESSOR PURR-RELATED"/>
    <property type="match status" value="1"/>
</dbReference>
<accession>A0ABX1KWA5</accession>
<dbReference type="PANTHER" id="PTHR30146">
    <property type="entry name" value="LACI-RELATED TRANSCRIPTIONAL REPRESSOR"/>
    <property type="match status" value="1"/>
</dbReference>
<gene>
    <name evidence="6" type="ORF">HC026_00440</name>
</gene>
<evidence type="ECO:0000256" key="1">
    <source>
        <dbReference type="ARBA" id="ARBA00022491"/>
    </source>
</evidence>
<dbReference type="EMBL" id="JAAXLJ010000001">
    <property type="protein sequence ID" value="NLR17379.1"/>
    <property type="molecule type" value="Genomic_DNA"/>
</dbReference>
<evidence type="ECO:0000313" key="6">
    <source>
        <dbReference type="EMBL" id="NLR17379.1"/>
    </source>
</evidence>
<dbReference type="SUPFAM" id="SSF53822">
    <property type="entry name" value="Periplasmic binding protein-like I"/>
    <property type="match status" value="1"/>
</dbReference>
<protein>
    <submittedName>
        <fullName evidence="6">LacI family transcriptional regulator</fullName>
    </submittedName>
</protein>
<name>A0ABX1KWA5_9LACO</name>
<evidence type="ECO:0000313" key="7">
    <source>
        <dbReference type="Proteomes" id="UP000763447"/>
    </source>
</evidence>
<keyword evidence="7" id="KW-1185">Reference proteome</keyword>
<dbReference type="Gene3D" id="1.10.260.40">
    <property type="entry name" value="lambda repressor-like DNA-binding domains"/>
    <property type="match status" value="1"/>
</dbReference>
<dbReference type="CDD" id="cd01392">
    <property type="entry name" value="HTH_LacI"/>
    <property type="match status" value="1"/>
</dbReference>
<dbReference type="InterPro" id="IPR028082">
    <property type="entry name" value="Peripla_BP_I"/>
</dbReference>
<feature type="domain" description="HTH lacI-type" evidence="5">
    <location>
        <begin position="4"/>
        <end position="58"/>
    </location>
</feature>
<proteinExistence type="predicted"/>
<dbReference type="CDD" id="cd06267">
    <property type="entry name" value="PBP1_LacI_sugar_binding-like"/>
    <property type="match status" value="1"/>
</dbReference>
<dbReference type="Gene3D" id="3.40.50.2300">
    <property type="match status" value="2"/>
</dbReference>
<dbReference type="InterPro" id="IPR010982">
    <property type="entry name" value="Lambda_DNA-bd_dom_sf"/>
</dbReference>
<organism evidence="6 7">
    <name type="scientific">Secundilactobacillus angelensis</name>
    <dbReference type="NCBI Taxonomy" id="2722706"/>
    <lineage>
        <taxon>Bacteria</taxon>
        <taxon>Bacillati</taxon>
        <taxon>Bacillota</taxon>
        <taxon>Bacilli</taxon>
        <taxon>Lactobacillales</taxon>
        <taxon>Lactobacillaceae</taxon>
        <taxon>Secundilactobacillus</taxon>
    </lineage>
</organism>
<evidence type="ECO:0000259" key="5">
    <source>
        <dbReference type="PROSITE" id="PS50932"/>
    </source>
</evidence>
<dbReference type="SUPFAM" id="SSF47413">
    <property type="entry name" value="lambda repressor-like DNA-binding domains"/>
    <property type="match status" value="1"/>
</dbReference>
<evidence type="ECO:0000256" key="2">
    <source>
        <dbReference type="ARBA" id="ARBA00023015"/>
    </source>
</evidence>